<sequence>VVEPFPPVFPAWITGVFPSDVSLGFERPHRLHRRRTKFLVRLLDCRYCQPVFAPGCFPPE</sequence>
<name>A0A392TDX3_9FABA</name>
<accession>A0A392TDX3</accession>
<dbReference type="AlphaFoldDB" id="A0A392TDX3"/>
<dbReference type="Proteomes" id="UP000265520">
    <property type="component" value="Unassembled WGS sequence"/>
</dbReference>
<evidence type="ECO:0000313" key="1">
    <source>
        <dbReference type="EMBL" id="MCI59218.1"/>
    </source>
</evidence>
<feature type="non-terminal residue" evidence="1">
    <location>
        <position position="1"/>
    </location>
</feature>
<reference evidence="1 2" key="1">
    <citation type="journal article" date="2018" name="Front. Plant Sci.">
        <title>Red Clover (Trifolium pratense) and Zigzag Clover (T. medium) - A Picture of Genomic Similarities and Differences.</title>
        <authorList>
            <person name="Dluhosova J."/>
            <person name="Istvanek J."/>
            <person name="Nedelnik J."/>
            <person name="Repkova J."/>
        </authorList>
    </citation>
    <scope>NUCLEOTIDE SEQUENCE [LARGE SCALE GENOMIC DNA]</scope>
    <source>
        <strain evidence="2">cv. 10/8</strain>
        <tissue evidence="1">Leaf</tissue>
    </source>
</reference>
<comment type="caution">
    <text evidence="1">The sequence shown here is derived from an EMBL/GenBank/DDBJ whole genome shotgun (WGS) entry which is preliminary data.</text>
</comment>
<organism evidence="1 2">
    <name type="scientific">Trifolium medium</name>
    <dbReference type="NCBI Taxonomy" id="97028"/>
    <lineage>
        <taxon>Eukaryota</taxon>
        <taxon>Viridiplantae</taxon>
        <taxon>Streptophyta</taxon>
        <taxon>Embryophyta</taxon>
        <taxon>Tracheophyta</taxon>
        <taxon>Spermatophyta</taxon>
        <taxon>Magnoliopsida</taxon>
        <taxon>eudicotyledons</taxon>
        <taxon>Gunneridae</taxon>
        <taxon>Pentapetalae</taxon>
        <taxon>rosids</taxon>
        <taxon>fabids</taxon>
        <taxon>Fabales</taxon>
        <taxon>Fabaceae</taxon>
        <taxon>Papilionoideae</taxon>
        <taxon>50 kb inversion clade</taxon>
        <taxon>NPAAA clade</taxon>
        <taxon>Hologalegina</taxon>
        <taxon>IRL clade</taxon>
        <taxon>Trifolieae</taxon>
        <taxon>Trifolium</taxon>
    </lineage>
</organism>
<protein>
    <submittedName>
        <fullName evidence="1">Uncharacterized protein</fullName>
    </submittedName>
</protein>
<keyword evidence="2" id="KW-1185">Reference proteome</keyword>
<evidence type="ECO:0000313" key="2">
    <source>
        <dbReference type="Proteomes" id="UP000265520"/>
    </source>
</evidence>
<dbReference type="EMBL" id="LXQA010559472">
    <property type="protein sequence ID" value="MCI59218.1"/>
    <property type="molecule type" value="Genomic_DNA"/>
</dbReference>
<proteinExistence type="predicted"/>